<name>A0A1Q2U6T1_9STRA</name>
<dbReference type="GO" id="GO:0012505">
    <property type="term" value="C:endomembrane system"/>
    <property type="evidence" value="ECO:0007669"/>
    <property type="project" value="TreeGrafter"/>
</dbReference>
<keyword evidence="3 6" id="KW-0012">Acyltransferase</keyword>
<evidence type="ECO:0000256" key="3">
    <source>
        <dbReference type="ARBA" id="ARBA00023315"/>
    </source>
</evidence>
<keyword evidence="2 6" id="KW-0808">Transferase</keyword>
<keyword evidence="4" id="KW-0812">Transmembrane</keyword>
<evidence type="ECO:0000256" key="4">
    <source>
        <dbReference type="SAM" id="Phobius"/>
    </source>
</evidence>
<evidence type="ECO:0000256" key="1">
    <source>
        <dbReference type="ARBA" id="ARBA00008655"/>
    </source>
</evidence>
<evidence type="ECO:0000256" key="2">
    <source>
        <dbReference type="ARBA" id="ARBA00022679"/>
    </source>
</evidence>
<keyword evidence="4" id="KW-0472">Membrane</keyword>
<dbReference type="InterPro" id="IPR002123">
    <property type="entry name" value="Plipid/glycerol_acylTrfase"/>
</dbReference>
<sequence>MPSSSSSSWSSSWQRYIDLFTPGKLPRALIMINHLSWADSFVLSPWLHAHNSVNGDTCWPMWRGFINMPLGWIAYMSECPVLGYGKEMDLETIRKSVSRFFQRRMTKFFLFPEGAVFRECMLQKSHEYAQANNLPLLDHCLLPKHGAFLEAGQALHRQGMETLVDITIAYPPTSSLYNAPFNVIDLVKYHPTPLYVHLNVRTFDMREIPWEEEDKVRQWLTRRFEEKDRFLDDYYKGKGGVMVEGGKEEGPRWRDLALDVLLWMGVQVVMYTVLYALGARVLGRMTVR</sequence>
<dbReference type="EMBL" id="LC107610">
    <property type="protein sequence ID" value="BAW99689.1"/>
    <property type="molecule type" value="mRNA"/>
</dbReference>
<dbReference type="InterPro" id="IPR032098">
    <property type="entry name" value="Acyltransf_C"/>
</dbReference>
<organism evidence="6">
    <name type="scientific">Nannochloropsis oceanica</name>
    <dbReference type="NCBI Taxonomy" id="145522"/>
    <lineage>
        <taxon>Eukaryota</taxon>
        <taxon>Sar</taxon>
        <taxon>Stramenopiles</taxon>
        <taxon>Ochrophyta</taxon>
        <taxon>Eustigmatophyceae</taxon>
        <taxon>Eustigmatales</taxon>
        <taxon>Monodopsidaceae</taxon>
        <taxon>Nannochloropsis</taxon>
    </lineage>
</organism>
<dbReference type="AlphaFoldDB" id="A0A1Q2U6T1"/>
<dbReference type="Pfam" id="PF01553">
    <property type="entry name" value="Acyltransferase"/>
    <property type="match status" value="1"/>
</dbReference>
<evidence type="ECO:0000259" key="5">
    <source>
        <dbReference type="SMART" id="SM00563"/>
    </source>
</evidence>
<accession>A0A1Q2U6T1</accession>
<dbReference type="PANTHER" id="PTHR10983">
    <property type="entry name" value="1-ACYLGLYCEROL-3-PHOSPHATE ACYLTRANSFERASE-RELATED"/>
    <property type="match status" value="1"/>
</dbReference>
<proteinExistence type="evidence at transcript level"/>
<feature type="transmembrane region" description="Helical" evidence="4">
    <location>
        <begin position="260"/>
        <end position="282"/>
    </location>
</feature>
<gene>
    <name evidence="6" type="primary">LPAT1</name>
</gene>
<dbReference type="PANTHER" id="PTHR10983:SF16">
    <property type="entry name" value="LYSOCARDIOLIPIN ACYLTRANSFERASE 1"/>
    <property type="match status" value="1"/>
</dbReference>
<evidence type="ECO:0000313" key="6">
    <source>
        <dbReference type="EMBL" id="BAW99689.1"/>
    </source>
</evidence>
<keyword evidence="4" id="KW-1133">Transmembrane helix</keyword>
<protein>
    <submittedName>
        <fullName evidence="6">Lysophosphatidate acyltransferase 1</fullName>
    </submittedName>
</protein>
<dbReference type="Pfam" id="PF16076">
    <property type="entry name" value="Acyltransf_C"/>
    <property type="match status" value="1"/>
</dbReference>
<dbReference type="CDD" id="cd07990">
    <property type="entry name" value="LPLAT_LCLAT1-like"/>
    <property type="match status" value="1"/>
</dbReference>
<comment type="similarity">
    <text evidence="1">Belongs to the 1-acyl-sn-glycerol-3-phosphate acyltransferase family.</text>
</comment>
<feature type="domain" description="Phospholipid/glycerol acyltransferase" evidence="5">
    <location>
        <begin position="28"/>
        <end position="149"/>
    </location>
</feature>
<reference evidence="6" key="1">
    <citation type="journal article" date="2017" name="Plant J.">
        <title>Differently localized lysophosphatidic acid acyltransferases crucial for triacylglycerol biosynthesis in the oleaginous alga Nannochloropsis.</title>
        <authorList>
            <person name="Nobusawa T."/>
            <person name="Hori K."/>
            <person name="Mori H."/>
            <person name="Kurokawa K."/>
            <person name="Ohta H."/>
        </authorList>
    </citation>
    <scope>NUCLEOTIDE SEQUENCE</scope>
    <source>
        <strain evidence="6">NIES-2145</strain>
    </source>
</reference>
<dbReference type="SMART" id="SM00563">
    <property type="entry name" value="PlsC"/>
    <property type="match status" value="1"/>
</dbReference>
<dbReference type="GO" id="GO:0016746">
    <property type="term" value="F:acyltransferase activity"/>
    <property type="evidence" value="ECO:0007669"/>
    <property type="project" value="UniProtKB-KW"/>
</dbReference>